<dbReference type="AlphaFoldDB" id="A0A8S3YA31"/>
<dbReference type="OrthoDB" id="2438421at2759"/>
<name>A0A8S3YA31_PARAO</name>
<gene>
    <name evidence="1" type="ORF">PAPOLLO_LOCUS27424</name>
</gene>
<accession>A0A8S3YA31</accession>
<evidence type="ECO:0000313" key="1">
    <source>
        <dbReference type="EMBL" id="CAG5058126.1"/>
    </source>
</evidence>
<protein>
    <submittedName>
        <fullName evidence="1">(apollo) hypothetical protein</fullName>
    </submittedName>
</protein>
<proteinExistence type="predicted"/>
<dbReference type="Proteomes" id="UP000691718">
    <property type="component" value="Unassembled WGS sequence"/>
</dbReference>
<dbReference type="EMBL" id="CAJQZP010001656">
    <property type="protein sequence ID" value="CAG5058126.1"/>
    <property type="molecule type" value="Genomic_DNA"/>
</dbReference>
<reference evidence="1" key="1">
    <citation type="submission" date="2021-04" db="EMBL/GenBank/DDBJ databases">
        <authorList>
            <person name="Tunstrom K."/>
        </authorList>
    </citation>
    <scope>NUCLEOTIDE SEQUENCE</scope>
</reference>
<organism evidence="1 2">
    <name type="scientific">Parnassius apollo</name>
    <name type="common">Apollo butterfly</name>
    <name type="synonym">Papilio apollo</name>
    <dbReference type="NCBI Taxonomy" id="110799"/>
    <lineage>
        <taxon>Eukaryota</taxon>
        <taxon>Metazoa</taxon>
        <taxon>Ecdysozoa</taxon>
        <taxon>Arthropoda</taxon>
        <taxon>Hexapoda</taxon>
        <taxon>Insecta</taxon>
        <taxon>Pterygota</taxon>
        <taxon>Neoptera</taxon>
        <taxon>Endopterygota</taxon>
        <taxon>Lepidoptera</taxon>
        <taxon>Glossata</taxon>
        <taxon>Ditrysia</taxon>
        <taxon>Papilionoidea</taxon>
        <taxon>Papilionidae</taxon>
        <taxon>Parnassiinae</taxon>
        <taxon>Parnassini</taxon>
        <taxon>Parnassius</taxon>
        <taxon>Parnassius</taxon>
    </lineage>
</organism>
<keyword evidence="2" id="KW-1185">Reference proteome</keyword>
<evidence type="ECO:0000313" key="2">
    <source>
        <dbReference type="Proteomes" id="UP000691718"/>
    </source>
</evidence>
<comment type="caution">
    <text evidence="1">The sequence shown here is derived from an EMBL/GenBank/DDBJ whole genome shotgun (WGS) entry which is preliminary data.</text>
</comment>
<sequence length="237" mass="27418">MKTVRYRLPEVALEADKVQKEFLDSIERVVETLEIDESNPILQSNSQTATEASTEGFAEDMSLMTADNFINIPSIKTATPTRWHSILEMLESLIHVCNRDPINNMLRKVGKDKLKITQNEWILLEDLVKFFNRFREAVEILSSQKTCTMYVALVFRSEIIDVLKSLDDDESLVLFRLKRNMLANIDKRCPVTKPVVAAALLDKRFMSLKELDLYLESKKYDKGFLPCILYKRSYKIA</sequence>